<keyword evidence="2" id="KW-0732">Signal</keyword>
<dbReference type="SUPFAM" id="SSF54403">
    <property type="entry name" value="Cystatin/monellin"/>
    <property type="match status" value="1"/>
</dbReference>
<evidence type="ECO:0008006" key="4">
    <source>
        <dbReference type="Google" id="ProtNLM"/>
    </source>
</evidence>
<protein>
    <recommendedName>
        <fullName evidence="4">Cystatin domain-containing protein</fullName>
    </recommendedName>
</protein>
<name>A0A085MRC5_9BILA</name>
<feature type="chain" id="PRO_5001795410" description="Cystatin domain-containing protein" evidence="2">
    <location>
        <begin position="20"/>
        <end position="132"/>
    </location>
</feature>
<feature type="signal peptide" evidence="2">
    <location>
        <begin position="1"/>
        <end position="19"/>
    </location>
</feature>
<dbReference type="EMBL" id="KL367740">
    <property type="protein sequence ID" value="KFD59771.1"/>
    <property type="molecule type" value="Genomic_DNA"/>
</dbReference>
<organism evidence="3">
    <name type="scientific">Trichuris suis</name>
    <name type="common">pig whipworm</name>
    <dbReference type="NCBI Taxonomy" id="68888"/>
    <lineage>
        <taxon>Eukaryota</taxon>
        <taxon>Metazoa</taxon>
        <taxon>Ecdysozoa</taxon>
        <taxon>Nematoda</taxon>
        <taxon>Enoplea</taxon>
        <taxon>Dorylaimia</taxon>
        <taxon>Trichinellida</taxon>
        <taxon>Trichuridae</taxon>
        <taxon>Trichuris</taxon>
    </lineage>
</organism>
<evidence type="ECO:0000256" key="2">
    <source>
        <dbReference type="SAM" id="SignalP"/>
    </source>
</evidence>
<evidence type="ECO:0000313" key="3">
    <source>
        <dbReference type="EMBL" id="KFD59771.1"/>
    </source>
</evidence>
<proteinExistence type="predicted"/>
<sequence length="132" mass="13935">MVAALKLAVILLCLAFASAVEEALVKKFAQAAVNGINNDEDSGDKLFAVHSYSNVKETDDAVTFDLVAVQTSCPKSTKYDESKCTKGPSSPVLQHKVVATKKPGGVYSVASTGPMDPVSDETLSKLKLQSTQ</sequence>
<feature type="region of interest" description="Disordered" evidence="1">
    <location>
        <begin position="109"/>
        <end position="132"/>
    </location>
</feature>
<accession>A0A085MRC5</accession>
<dbReference type="InterPro" id="IPR046350">
    <property type="entry name" value="Cystatin_sf"/>
</dbReference>
<gene>
    <name evidence="3" type="ORF">M514_28048</name>
</gene>
<dbReference type="AlphaFoldDB" id="A0A085MRC5"/>
<dbReference type="Proteomes" id="UP000030758">
    <property type="component" value="Unassembled WGS sequence"/>
</dbReference>
<reference evidence="3" key="1">
    <citation type="journal article" date="2014" name="Nat. Genet.">
        <title>Genome and transcriptome of the porcine whipworm Trichuris suis.</title>
        <authorList>
            <person name="Jex A.R."/>
            <person name="Nejsum P."/>
            <person name="Schwarz E.M."/>
            <person name="Hu L."/>
            <person name="Young N.D."/>
            <person name="Hall R.S."/>
            <person name="Korhonen P.K."/>
            <person name="Liao S."/>
            <person name="Thamsborg S."/>
            <person name="Xia J."/>
            <person name="Xu P."/>
            <person name="Wang S."/>
            <person name="Scheerlinck J.P."/>
            <person name="Hofmann A."/>
            <person name="Sternberg P.W."/>
            <person name="Wang J."/>
            <person name="Gasser R.B."/>
        </authorList>
    </citation>
    <scope>NUCLEOTIDE SEQUENCE [LARGE SCALE GENOMIC DNA]</scope>
    <source>
        <strain evidence="3">DCEP-RM93F</strain>
    </source>
</reference>
<evidence type="ECO:0000256" key="1">
    <source>
        <dbReference type="SAM" id="MobiDB-lite"/>
    </source>
</evidence>